<gene>
    <name evidence="1" type="ORF">Vafri_17632</name>
</gene>
<dbReference type="InterPro" id="IPR029063">
    <property type="entry name" value="SAM-dependent_MTases_sf"/>
</dbReference>
<comment type="caution">
    <text evidence="1">The sequence shown here is derived from an EMBL/GenBank/DDBJ whole genome shotgun (WGS) entry which is preliminary data.</text>
</comment>
<dbReference type="AlphaFoldDB" id="A0A8J4BKG7"/>
<accession>A0A8J4BKG7</accession>
<dbReference type="Proteomes" id="UP000747399">
    <property type="component" value="Unassembled WGS sequence"/>
</dbReference>
<proteinExistence type="predicted"/>
<dbReference type="Gene3D" id="3.40.50.150">
    <property type="entry name" value="Vaccinia Virus protein VP39"/>
    <property type="match status" value="1"/>
</dbReference>
<sequence>MRSLHTTRPAAVNALCRMPVLRFVGVRQVRQLPATANTPKPVSCQAVKLDAEFQALLEGAMARSSCSVGDRVGIIGLKFVEEGRKEGCPIMESAIRLGCYLRDYKHADIRGRTILELGTGIGVAGLTAAAFGATVLLTDLPDVVPVASKNLAKNADLVRGAGGLAQVAALDWGSPSQELLAGPWEYIIGSDLVFDDRSPDVLAPLLQRLLTANSGATVLLAHLHRSSQLDDRMTDVFARHGLEIRLAPRDGDDKPEEDISIISVRLR</sequence>
<dbReference type="EMBL" id="BNCO01000059">
    <property type="protein sequence ID" value="GIL63596.1"/>
    <property type="molecule type" value="Genomic_DNA"/>
</dbReference>
<dbReference type="PANTHER" id="PTHR14614:SF98">
    <property type="entry name" value="S-ADENOSYL-L-METHIONINE-DEPENDENT METHYLTRANSFERASES SUPERFAMILY PROTEIN"/>
    <property type="match status" value="1"/>
</dbReference>
<keyword evidence="2" id="KW-1185">Reference proteome</keyword>
<dbReference type="PANTHER" id="PTHR14614">
    <property type="entry name" value="HEPATOCELLULAR CARCINOMA-ASSOCIATED ANTIGEN"/>
    <property type="match status" value="1"/>
</dbReference>
<dbReference type="Pfam" id="PF10294">
    <property type="entry name" value="Methyltransf_16"/>
    <property type="match status" value="1"/>
</dbReference>
<evidence type="ECO:0000313" key="1">
    <source>
        <dbReference type="EMBL" id="GIL63596.1"/>
    </source>
</evidence>
<reference evidence="1" key="1">
    <citation type="journal article" date="2021" name="Proc. Natl. Acad. Sci. U.S.A.">
        <title>Three genomes in the algal genus Volvox reveal the fate of a haploid sex-determining region after a transition to homothallism.</title>
        <authorList>
            <person name="Yamamoto K."/>
            <person name="Hamaji T."/>
            <person name="Kawai-Toyooka H."/>
            <person name="Matsuzaki R."/>
            <person name="Takahashi F."/>
            <person name="Nishimura Y."/>
            <person name="Kawachi M."/>
            <person name="Noguchi H."/>
            <person name="Minakuchi Y."/>
            <person name="Umen J.G."/>
            <person name="Toyoda A."/>
            <person name="Nozaki H."/>
        </authorList>
    </citation>
    <scope>NUCLEOTIDE SEQUENCE</scope>
    <source>
        <strain evidence="1">NIES-3780</strain>
    </source>
</reference>
<protein>
    <submittedName>
        <fullName evidence="1">Uncharacterized protein</fullName>
    </submittedName>
</protein>
<evidence type="ECO:0000313" key="2">
    <source>
        <dbReference type="Proteomes" id="UP000747399"/>
    </source>
</evidence>
<name>A0A8J4BKG7_9CHLO</name>
<dbReference type="InterPro" id="IPR019410">
    <property type="entry name" value="Methyltransf_16"/>
</dbReference>
<organism evidence="1 2">
    <name type="scientific">Volvox africanus</name>
    <dbReference type="NCBI Taxonomy" id="51714"/>
    <lineage>
        <taxon>Eukaryota</taxon>
        <taxon>Viridiplantae</taxon>
        <taxon>Chlorophyta</taxon>
        <taxon>core chlorophytes</taxon>
        <taxon>Chlorophyceae</taxon>
        <taxon>CS clade</taxon>
        <taxon>Chlamydomonadales</taxon>
        <taxon>Volvocaceae</taxon>
        <taxon>Volvox</taxon>
    </lineage>
</organism>
<dbReference type="SUPFAM" id="SSF53335">
    <property type="entry name" value="S-adenosyl-L-methionine-dependent methyltransferases"/>
    <property type="match status" value="1"/>
</dbReference>